<evidence type="ECO:0000313" key="2">
    <source>
        <dbReference type="EMBL" id="MFD1216807.1"/>
    </source>
</evidence>
<dbReference type="Proteomes" id="UP001597264">
    <property type="component" value="Unassembled WGS sequence"/>
</dbReference>
<organism evidence="2 3">
    <name type="scientific">Microbulbifer celer</name>
    <dbReference type="NCBI Taxonomy" id="435905"/>
    <lineage>
        <taxon>Bacteria</taxon>
        <taxon>Pseudomonadati</taxon>
        <taxon>Pseudomonadota</taxon>
        <taxon>Gammaproteobacteria</taxon>
        <taxon>Cellvibrionales</taxon>
        <taxon>Microbulbiferaceae</taxon>
        <taxon>Microbulbifer</taxon>
    </lineage>
</organism>
<protein>
    <recommendedName>
        <fullName evidence="4">DUF3325 domain-containing protein</fullName>
    </recommendedName>
</protein>
<feature type="transmembrane region" description="Helical" evidence="1">
    <location>
        <begin position="40"/>
        <end position="59"/>
    </location>
</feature>
<keyword evidence="1" id="KW-1133">Transmembrane helix</keyword>
<dbReference type="RefSeq" id="WP_230436945.1">
    <property type="nucleotide sequence ID" value="NZ_CP087715.1"/>
</dbReference>
<feature type="transmembrane region" description="Helical" evidence="1">
    <location>
        <begin position="6"/>
        <end position="24"/>
    </location>
</feature>
<evidence type="ECO:0000256" key="1">
    <source>
        <dbReference type="SAM" id="Phobius"/>
    </source>
</evidence>
<reference evidence="3" key="1">
    <citation type="journal article" date="2019" name="Int. J. Syst. Evol. Microbiol.">
        <title>The Global Catalogue of Microorganisms (GCM) 10K type strain sequencing project: providing services to taxonomists for standard genome sequencing and annotation.</title>
        <authorList>
            <consortium name="The Broad Institute Genomics Platform"/>
            <consortium name="The Broad Institute Genome Sequencing Center for Infectious Disease"/>
            <person name="Wu L."/>
            <person name="Ma J."/>
        </authorList>
    </citation>
    <scope>NUCLEOTIDE SEQUENCE [LARGE SCALE GENOMIC DNA]</scope>
    <source>
        <strain evidence="3">CCUG 54356</strain>
    </source>
</reference>
<gene>
    <name evidence="2" type="ORF">ACFQ2X_09365</name>
</gene>
<keyword evidence="1" id="KW-0472">Membrane</keyword>
<feature type="transmembrane region" description="Helical" evidence="1">
    <location>
        <begin position="91"/>
        <end position="107"/>
    </location>
</feature>
<evidence type="ECO:0000313" key="3">
    <source>
        <dbReference type="Proteomes" id="UP001597264"/>
    </source>
</evidence>
<keyword evidence="1" id="KW-0812">Transmembrane</keyword>
<feature type="transmembrane region" description="Helical" evidence="1">
    <location>
        <begin position="65"/>
        <end position="84"/>
    </location>
</feature>
<keyword evidence="3" id="KW-1185">Reference proteome</keyword>
<comment type="caution">
    <text evidence="2">The sequence shown here is derived from an EMBL/GenBank/DDBJ whole genome shotgun (WGS) entry which is preliminary data.</text>
</comment>
<dbReference type="PROSITE" id="PS51257">
    <property type="entry name" value="PROKAR_LIPOPROTEIN"/>
    <property type="match status" value="1"/>
</dbReference>
<accession>A0ABW3U7G5</accession>
<evidence type="ECO:0008006" key="4">
    <source>
        <dbReference type="Google" id="ProtNLM"/>
    </source>
</evidence>
<sequence>MEIQLLKGLAGALIFGGCLLTYLASSRQRLLAKPFARKPAWGLFAAVQMLAWVILAGIYPPFSAALLVLTLVMSVWIGLVLVSAHMTGRPLLVGSMGLVLFSLIMVTG</sequence>
<name>A0ABW3U7G5_9GAMM</name>
<proteinExistence type="predicted"/>
<dbReference type="EMBL" id="JBHTLR010000008">
    <property type="protein sequence ID" value="MFD1216807.1"/>
    <property type="molecule type" value="Genomic_DNA"/>
</dbReference>